<dbReference type="Proteomes" id="UP000247702">
    <property type="component" value="Unassembled WGS sequence"/>
</dbReference>
<sequence>MTSQDNSTQQQTIDDIYSHDPDCKYDHPIPDPISLDHIIDSTIDSYPSTITRGIIEKTIHQPLHSLLIPSHKCKSPYAFHHHLNARTLFKRDYINIIHKEILSPKPKSSASPISASATNLSSVASSSSRPPSGRQLNTSTSSNITLDQEINILASLWGESSQEVKQVYEILERCSERIHEYMFKANRLEKEKEENARKKILFETTTSPSQPSYQQDTAIDENQ</sequence>
<evidence type="ECO:0000256" key="1">
    <source>
        <dbReference type="SAM" id="MobiDB-lite"/>
    </source>
</evidence>
<name>A0A2Z6RT14_9GLOM</name>
<dbReference type="OrthoDB" id="2346631at2759"/>
<accession>A0A2Z6RT14</accession>
<dbReference type="AlphaFoldDB" id="A0A2Z6RT14"/>
<organism evidence="2 4">
    <name type="scientific">Rhizophagus clarus</name>
    <dbReference type="NCBI Taxonomy" id="94130"/>
    <lineage>
        <taxon>Eukaryota</taxon>
        <taxon>Fungi</taxon>
        <taxon>Fungi incertae sedis</taxon>
        <taxon>Mucoromycota</taxon>
        <taxon>Glomeromycotina</taxon>
        <taxon>Glomeromycetes</taxon>
        <taxon>Glomerales</taxon>
        <taxon>Glomeraceae</taxon>
        <taxon>Rhizophagus</taxon>
    </lineage>
</organism>
<reference evidence="3" key="2">
    <citation type="submission" date="2019-10" db="EMBL/GenBank/DDBJ databases">
        <title>Conservation and host-specific expression of non-tandemly repeated heterogenous ribosome RNA gene in arbuscular mycorrhizal fungi.</title>
        <authorList>
            <person name="Maeda T."/>
            <person name="Kobayashi Y."/>
            <person name="Nakagawa T."/>
            <person name="Ezawa T."/>
            <person name="Yamaguchi K."/>
            <person name="Bino T."/>
            <person name="Nishimoto Y."/>
            <person name="Shigenobu S."/>
            <person name="Kawaguchi M."/>
        </authorList>
    </citation>
    <scope>NUCLEOTIDE SEQUENCE</scope>
    <source>
        <strain evidence="3">HR1</strain>
    </source>
</reference>
<evidence type="ECO:0000313" key="2">
    <source>
        <dbReference type="EMBL" id="GBC01405.1"/>
    </source>
</evidence>
<gene>
    <name evidence="3" type="ORF">RCL2_002439500</name>
    <name evidence="2" type="ORF">RclHR1_04180012</name>
</gene>
<feature type="compositionally biased region" description="Polar residues" evidence="1">
    <location>
        <begin position="203"/>
        <end position="217"/>
    </location>
</feature>
<keyword evidence="4" id="KW-1185">Reference proteome</keyword>
<feature type="region of interest" description="Disordered" evidence="1">
    <location>
        <begin position="121"/>
        <end position="141"/>
    </location>
</feature>
<protein>
    <submittedName>
        <fullName evidence="2">Uncharacterized protein</fullName>
    </submittedName>
</protein>
<dbReference type="EMBL" id="BLAL01000261">
    <property type="protein sequence ID" value="GES97825.1"/>
    <property type="molecule type" value="Genomic_DNA"/>
</dbReference>
<evidence type="ECO:0000313" key="4">
    <source>
        <dbReference type="Proteomes" id="UP000247702"/>
    </source>
</evidence>
<reference evidence="2 4" key="1">
    <citation type="submission" date="2017-11" db="EMBL/GenBank/DDBJ databases">
        <title>The genome of Rhizophagus clarus HR1 reveals common genetic basis of auxotrophy among arbuscular mycorrhizal fungi.</title>
        <authorList>
            <person name="Kobayashi Y."/>
        </authorList>
    </citation>
    <scope>NUCLEOTIDE SEQUENCE [LARGE SCALE GENOMIC DNA]</scope>
    <source>
        <strain evidence="2 4">HR1</strain>
    </source>
</reference>
<dbReference type="Proteomes" id="UP000615446">
    <property type="component" value="Unassembled WGS sequence"/>
</dbReference>
<dbReference type="EMBL" id="BEXD01003535">
    <property type="protein sequence ID" value="GBC01405.1"/>
    <property type="molecule type" value="Genomic_DNA"/>
</dbReference>
<evidence type="ECO:0000313" key="3">
    <source>
        <dbReference type="EMBL" id="GES97825.1"/>
    </source>
</evidence>
<comment type="caution">
    <text evidence="2">The sequence shown here is derived from an EMBL/GenBank/DDBJ whole genome shotgun (WGS) entry which is preliminary data.</text>
</comment>
<feature type="region of interest" description="Disordered" evidence="1">
    <location>
        <begin position="199"/>
        <end position="223"/>
    </location>
</feature>
<proteinExistence type="predicted"/>